<dbReference type="Proteomes" id="UP000054359">
    <property type="component" value="Unassembled WGS sequence"/>
</dbReference>
<evidence type="ECO:0000313" key="1">
    <source>
        <dbReference type="EMBL" id="KFM70644.1"/>
    </source>
</evidence>
<dbReference type="AlphaFoldDB" id="A0A087TZV5"/>
<dbReference type="EMBL" id="KK117501">
    <property type="protein sequence ID" value="KFM70644.1"/>
    <property type="molecule type" value="Genomic_DNA"/>
</dbReference>
<accession>A0A087TZV5</accession>
<protein>
    <submittedName>
        <fullName evidence="1">Uncharacterized protein</fullName>
    </submittedName>
</protein>
<sequence length="42" mass="5081">MSLRISNFSIERCRSSGKKFKKHKNFSVQDIHKVCYIQFLYI</sequence>
<gene>
    <name evidence="1" type="ORF">X975_17827</name>
</gene>
<organism evidence="1 2">
    <name type="scientific">Stegodyphus mimosarum</name>
    <name type="common">African social velvet spider</name>
    <dbReference type="NCBI Taxonomy" id="407821"/>
    <lineage>
        <taxon>Eukaryota</taxon>
        <taxon>Metazoa</taxon>
        <taxon>Ecdysozoa</taxon>
        <taxon>Arthropoda</taxon>
        <taxon>Chelicerata</taxon>
        <taxon>Arachnida</taxon>
        <taxon>Araneae</taxon>
        <taxon>Araneomorphae</taxon>
        <taxon>Entelegynae</taxon>
        <taxon>Eresoidea</taxon>
        <taxon>Eresidae</taxon>
        <taxon>Stegodyphus</taxon>
    </lineage>
</organism>
<evidence type="ECO:0000313" key="2">
    <source>
        <dbReference type="Proteomes" id="UP000054359"/>
    </source>
</evidence>
<name>A0A087TZV5_STEMI</name>
<keyword evidence="2" id="KW-1185">Reference proteome</keyword>
<proteinExistence type="predicted"/>
<reference evidence="1 2" key="1">
    <citation type="submission" date="2013-11" db="EMBL/GenBank/DDBJ databases">
        <title>Genome sequencing of Stegodyphus mimosarum.</title>
        <authorList>
            <person name="Bechsgaard J."/>
        </authorList>
    </citation>
    <scope>NUCLEOTIDE SEQUENCE [LARGE SCALE GENOMIC DNA]</scope>
</reference>
<feature type="non-terminal residue" evidence="1">
    <location>
        <position position="42"/>
    </location>
</feature>